<evidence type="ECO:0000313" key="2">
    <source>
        <dbReference type="EMBL" id="MBR9729648.1"/>
    </source>
</evidence>
<reference evidence="2 3" key="1">
    <citation type="submission" date="2020-02" db="EMBL/GenBank/DDBJ databases">
        <title>Shewanella WXL01 sp. nov., a marine bacterium isolated from green algae in Luhuitou Fringing Reef (Northern South China Sea).</title>
        <authorList>
            <person name="Wang X."/>
        </authorList>
    </citation>
    <scope>NUCLEOTIDE SEQUENCE [LARGE SCALE GENOMIC DNA]</scope>
    <source>
        <strain evidence="2 3">MCCC 1A01895</strain>
    </source>
</reference>
<dbReference type="Pfam" id="PF11854">
    <property type="entry name" value="MtrB_PioB"/>
    <property type="match status" value="1"/>
</dbReference>
<evidence type="ECO:0000256" key="1">
    <source>
        <dbReference type="SAM" id="SignalP"/>
    </source>
</evidence>
<dbReference type="InterPro" id="IPR020016">
    <property type="entry name" value="Decahaem-assoc_OM_MtrB/PioB"/>
</dbReference>
<accession>A0ABS5I730</accession>
<dbReference type="Proteomes" id="UP000811844">
    <property type="component" value="Unassembled WGS sequence"/>
</dbReference>
<keyword evidence="3" id="KW-1185">Reference proteome</keyword>
<evidence type="ECO:0000313" key="3">
    <source>
        <dbReference type="Proteomes" id="UP000811844"/>
    </source>
</evidence>
<proteinExistence type="predicted"/>
<keyword evidence="1" id="KW-0732">Signal</keyword>
<name>A0ABS5I730_9GAMM</name>
<sequence length="190" mass="20703">MSFKLNIITLAMVAAASPAMAANFGVNHANTDTVNTAKYQCHRCTNSNGYRGDVSVLAGYNDVSDSHAGNTFGTDQDGAIGAVSGNVRYNNASGYQAQAQAHQLGMDNGFAHLSTGKSGQYKLTFDYNSIETYQADDIQSAYWHNNGMLTPSNSTNQFDLSKRREKVGFGFEYNHDIYGAFVKYSQEDKT</sequence>
<protein>
    <submittedName>
        <fullName evidence="2">MtrB/PioB family outer membrane beta-barrel protein</fullName>
    </submittedName>
</protein>
<feature type="chain" id="PRO_5046347042" evidence="1">
    <location>
        <begin position="22"/>
        <end position="190"/>
    </location>
</feature>
<feature type="signal peptide" evidence="1">
    <location>
        <begin position="1"/>
        <end position="21"/>
    </location>
</feature>
<gene>
    <name evidence="2" type="ORF">G3R48_16920</name>
</gene>
<dbReference type="EMBL" id="JAAIKR010000035">
    <property type="protein sequence ID" value="MBR9729648.1"/>
    <property type="molecule type" value="Genomic_DNA"/>
</dbReference>
<organism evidence="2 3">
    <name type="scientific">Shewanella intestini</name>
    <dbReference type="NCBI Taxonomy" id="2017544"/>
    <lineage>
        <taxon>Bacteria</taxon>
        <taxon>Pseudomonadati</taxon>
        <taxon>Pseudomonadota</taxon>
        <taxon>Gammaproteobacteria</taxon>
        <taxon>Alteromonadales</taxon>
        <taxon>Shewanellaceae</taxon>
        <taxon>Shewanella</taxon>
    </lineage>
</organism>
<feature type="non-terminal residue" evidence="2">
    <location>
        <position position="190"/>
    </location>
</feature>
<dbReference type="RefSeq" id="WP_212593416.1">
    <property type="nucleotide sequence ID" value="NZ_JAAIKR010000035.1"/>
</dbReference>
<comment type="caution">
    <text evidence="2">The sequence shown here is derived from an EMBL/GenBank/DDBJ whole genome shotgun (WGS) entry which is preliminary data.</text>
</comment>